<keyword evidence="1 2" id="KW-0732">Signal</keyword>
<dbReference type="Gene3D" id="2.130.10.130">
    <property type="entry name" value="Integrin alpha, N-terminal"/>
    <property type="match status" value="5"/>
</dbReference>
<dbReference type="Pfam" id="PF07593">
    <property type="entry name" value="UnbV_ASPIC"/>
    <property type="match status" value="1"/>
</dbReference>
<dbReference type="InterPro" id="IPR013517">
    <property type="entry name" value="FG-GAP"/>
</dbReference>
<comment type="caution">
    <text evidence="4">The sequence shown here is derived from an EMBL/GenBank/DDBJ whole genome shotgun (WGS) entry which is preliminary data.</text>
</comment>
<dbReference type="SUPFAM" id="SSF69318">
    <property type="entry name" value="Integrin alpha N-terminal domain"/>
    <property type="match status" value="2"/>
</dbReference>
<dbReference type="EMBL" id="JACHKT010000003">
    <property type="protein sequence ID" value="MBB6002017.1"/>
    <property type="molecule type" value="Genomic_DNA"/>
</dbReference>
<feature type="chain" id="PRO_5032884278" description="ASPIC/UnbV domain-containing protein" evidence="2">
    <location>
        <begin position="29"/>
        <end position="1113"/>
    </location>
</feature>
<evidence type="ECO:0000313" key="4">
    <source>
        <dbReference type="EMBL" id="MBB6002017.1"/>
    </source>
</evidence>
<proteinExistence type="predicted"/>
<dbReference type="InterPro" id="IPR011519">
    <property type="entry name" value="UnbV_ASPIC"/>
</dbReference>
<dbReference type="PANTHER" id="PTHR16026">
    <property type="entry name" value="CARTILAGE ACIDIC PROTEIN 1"/>
    <property type="match status" value="1"/>
</dbReference>
<evidence type="ECO:0000256" key="2">
    <source>
        <dbReference type="SAM" id="SignalP"/>
    </source>
</evidence>
<dbReference type="AlphaFoldDB" id="A0A841ED06"/>
<dbReference type="InterPro" id="IPR028994">
    <property type="entry name" value="Integrin_alpha_N"/>
</dbReference>
<gene>
    <name evidence="4" type="ORF">HNP25_000666</name>
</gene>
<evidence type="ECO:0000313" key="5">
    <source>
        <dbReference type="Proteomes" id="UP000524404"/>
    </source>
</evidence>
<reference evidence="4 5" key="1">
    <citation type="submission" date="2020-08" db="EMBL/GenBank/DDBJ databases">
        <title>Functional genomics of gut bacteria from endangered species of beetles.</title>
        <authorList>
            <person name="Carlos-Shanley C."/>
        </authorList>
    </citation>
    <scope>NUCLEOTIDE SEQUENCE [LARGE SCALE GENOMIC DNA]</scope>
    <source>
        <strain evidence="4 5">S00070</strain>
    </source>
</reference>
<feature type="signal peptide" evidence="2">
    <location>
        <begin position="1"/>
        <end position="28"/>
    </location>
</feature>
<protein>
    <recommendedName>
        <fullName evidence="3">ASPIC/UnbV domain-containing protein</fullName>
    </recommendedName>
</protein>
<keyword evidence="5" id="KW-1185">Reference proteome</keyword>
<dbReference type="RefSeq" id="WP_184130229.1">
    <property type="nucleotide sequence ID" value="NZ_JACHKT010000003.1"/>
</dbReference>
<evidence type="ECO:0000259" key="3">
    <source>
        <dbReference type="Pfam" id="PF07593"/>
    </source>
</evidence>
<evidence type="ECO:0000256" key="1">
    <source>
        <dbReference type="ARBA" id="ARBA00022729"/>
    </source>
</evidence>
<dbReference type="Proteomes" id="UP000524404">
    <property type="component" value="Unassembled WGS sequence"/>
</dbReference>
<feature type="domain" description="ASPIC/UnbV" evidence="3">
    <location>
        <begin position="539"/>
        <end position="604"/>
    </location>
</feature>
<dbReference type="InterPro" id="IPR027039">
    <property type="entry name" value="Crtac1"/>
</dbReference>
<sequence length="1113" mass="125352">MKIPVMSHSPSKILSFIFLSLLCFKATAQQTLFQKLDAKKTGIDFNNQIDETEELNVMAYEYFFNGAGVAVGDVNNDGLEDVFFTANMKANKLYLNLGKLQFKDITKTASKDLEGRKGAWKTGVSMADVNGDGYLDIYICYSGKVEEENRRNQLFINLGKQKDGSVKFIEKAKEYGLDSPCYSTQAAFLDYDSDGDLDMFLLNHNVKKYDNMELARLRNEIDPLAGNRLFENKNGHFEDVSAKAGIHQYPLTFGLGVAIADINKDGLPDIYVTNDYNEPDYLYINKGNGTFLEDTKKSLQHLAQFSMGVDIADINNDALPDILSLDMLPEDNRRQKLLQLQENYESFELMQNQGLQKQYMHNMLQLNQGNDRNKIPFFSEIARLSGLSSTDWSWCPLIVDFDNDGLKDVFITNGYLRDYTNKDFLRYWGDYKIRKAMDREPIQLMDLVRAMPSTKLPNYIFKNNGDLTFSNQQEAWGMSAPSISSGAAYADLDNDGDLDLLINNINEEASIYQNTSRENAQGHYLQINLIADKTTKTVLGSKVYLYAGGQVQYQEVNPYRGYLSCEPMRLHFGLGKNTQVDSLKIFWPDHTEQWLKALSADKLLSIKKNSEAISSFELIEDPIFQKVSSKIPYLHEPFIENDFKRQPLMLFMYSATGPVLAKGDVNKDGLEDIFVSGDKNRNGKVLVQQSNGTFLPIENLEIGDENNSSIVAAVFFDANGDGFQDLYIAKGGYSLFEVNTPSFQDEIFLNNGKGKLFPSTYSLPNLSASSKAFVRPCDFDKDGDIDLFVGGRVLPGRYPIAPESFLLENNGQAKFTIKNIPFAKLGMLTDAQWTDIDADGRQDLVICGEFMPIKIYLNKPEGFVDKTSTYFSETDNGLWFSLALEDVNGDGQKDIIAGNYGENSVIKVSKQQPAELYFADFDDNGSIDPFLNFYVQGKSYPFVSRDELNDQIFPMRRRFSSYKNYADATINEVLTKEEIAKATILTLNENRTVCFLSSIGTDKSIQYQKKVLPLQAQFAPVSQILVKDFDKDGKNDLLLLGNKTDNRLKLGSMDANYGCLLKGNGKGDFTYLNQTTAGLSVKGDVKSFVEMNIGAEKYLIIAAFNQALQFYKE</sequence>
<dbReference type="PANTHER" id="PTHR16026:SF0">
    <property type="entry name" value="CARTILAGE ACIDIC PROTEIN 1"/>
    <property type="match status" value="1"/>
</dbReference>
<dbReference type="Pfam" id="PF13517">
    <property type="entry name" value="FG-GAP_3"/>
    <property type="match status" value="5"/>
</dbReference>
<accession>A0A841ED06</accession>
<organism evidence="4 5">
    <name type="scientific">Arcicella rosea</name>
    <dbReference type="NCBI Taxonomy" id="502909"/>
    <lineage>
        <taxon>Bacteria</taxon>
        <taxon>Pseudomonadati</taxon>
        <taxon>Bacteroidota</taxon>
        <taxon>Cytophagia</taxon>
        <taxon>Cytophagales</taxon>
        <taxon>Flectobacillaceae</taxon>
        <taxon>Arcicella</taxon>
    </lineage>
</organism>
<name>A0A841ED06_9BACT</name>